<dbReference type="Gene3D" id="3.40.720.10">
    <property type="entry name" value="Alkaline Phosphatase, subunit A"/>
    <property type="match status" value="1"/>
</dbReference>
<dbReference type="InterPro" id="IPR000917">
    <property type="entry name" value="Sulfatase_N"/>
</dbReference>
<proteinExistence type="predicted"/>
<keyword evidence="4" id="KW-1185">Reference proteome</keyword>
<dbReference type="Proteomes" id="UP000319663">
    <property type="component" value="Unassembled WGS sequence"/>
</dbReference>
<keyword evidence="1" id="KW-0472">Membrane</keyword>
<gene>
    <name evidence="3" type="ORF">MPDQ_001436</name>
</gene>
<name>A0A507QRW9_MONPU</name>
<dbReference type="PANTHER" id="PTHR43751:SF3">
    <property type="entry name" value="SULFATASE N-TERMINAL DOMAIN-CONTAINING PROTEIN"/>
    <property type="match status" value="1"/>
</dbReference>
<evidence type="ECO:0000256" key="1">
    <source>
        <dbReference type="SAM" id="Phobius"/>
    </source>
</evidence>
<dbReference type="InterPro" id="IPR017850">
    <property type="entry name" value="Alkaline_phosphatase_core_sf"/>
</dbReference>
<keyword evidence="1" id="KW-0812">Transmembrane</keyword>
<dbReference type="PANTHER" id="PTHR43751">
    <property type="entry name" value="SULFATASE"/>
    <property type="match status" value="1"/>
</dbReference>
<comment type="caution">
    <text evidence="3">The sequence shown here is derived from an EMBL/GenBank/DDBJ whole genome shotgun (WGS) entry which is preliminary data.</text>
</comment>
<dbReference type="SUPFAM" id="SSF53649">
    <property type="entry name" value="Alkaline phosphatase-like"/>
    <property type="match status" value="1"/>
</dbReference>
<feature type="transmembrane region" description="Helical" evidence="1">
    <location>
        <begin position="56"/>
        <end position="80"/>
    </location>
</feature>
<keyword evidence="1" id="KW-1133">Transmembrane helix</keyword>
<dbReference type="STRING" id="5098.A0A507QRW9"/>
<feature type="transmembrane region" description="Helical" evidence="1">
    <location>
        <begin position="201"/>
        <end position="219"/>
    </location>
</feature>
<accession>A0A507QRW9</accession>
<evidence type="ECO:0000313" key="4">
    <source>
        <dbReference type="Proteomes" id="UP000319663"/>
    </source>
</evidence>
<evidence type="ECO:0000259" key="2">
    <source>
        <dbReference type="Pfam" id="PF00884"/>
    </source>
</evidence>
<dbReference type="InterPro" id="IPR052701">
    <property type="entry name" value="GAG_Ulvan_Degrading_Sulfatases"/>
</dbReference>
<feature type="domain" description="Sulfatase N-terminal" evidence="2">
    <location>
        <begin position="525"/>
        <end position="715"/>
    </location>
</feature>
<reference evidence="3 4" key="1">
    <citation type="submission" date="2019-06" db="EMBL/GenBank/DDBJ databases">
        <title>Wine fermentation using esterase from Monascus purpureus.</title>
        <authorList>
            <person name="Geng C."/>
            <person name="Zhang Y."/>
        </authorList>
    </citation>
    <scope>NUCLEOTIDE SEQUENCE [LARGE SCALE GENOMIC DNA]</scope>
    <source>
        <strain evidence="3">HQ1</strain>
    </source>
</reference>
<dbReference type="EMBL" id="VIFY01000139">
    <property type="protein sequence ID" value="TQB69737.1"/>
    <property type="molecule type" value="Genomic_DNA"/>
</dbReference>
<feature type="transmembrane region" description="Helical" evidence="1">
    <location>
        <begin position="134"/>
        <end position="159"/>
    </location>
</feature>
<evidence type="ECO:0000313" key="3">
    <source>
        <dbReference type="EMBL" id="TQB69737.1"/>
    </source>
</evidence>
<dbReference type="AlphaFoldDB" id="A0A507QRW9"/>
<feature type="transmembrane region" description="Helical" evidence="1">
    <location>
        <begin position="89"/>
        <end position="114"/>
    </location>
</feature>
<protein>
    <recommendedName>
        <fullName evidence="2">Sulfatase N-terminal domain-containing protein</fullName>
    </recommendedName>
</protein>
<sequence>MSPDFSYRPLSLPSLSSLSLSSFIPSPPFLFALLVVSGLSSKILHIFLHIQSLPFIYFVLYLPTLFLLDFLVIVIVRLLLPNPDSKPKLAVCVLGGVLTFLTWGASAIQFGFFFQTGSEVEWTATDSFLRDPAAMKLLMSGISSVTAAATVIFFASWFLSPRLYNVTGRWMQAIRDHCWEGVKEPRAILPLTKSTFNRRSFLWIIPAIAFTVSLVFLEITRPSIPYDHLSGALPLTLLNAFQKPVGCRPPRHLFPPRGEGGMDKPPSWTPGIDVTVDAPLERPAWLPESHIPGFSRWDIDPHDMKYFQPECPGSKNPYEPYNPKTDPMKISNLDSDILAPLRSALEESNVEINHVVLLTLESGRKELFPMQSGTPLYDAILESNKRRDRARVIDELSTMTPVAQMVTGEYAVDSNGQISNLTNATWHDSAAPGMGGINIQGALTGSTLTFKSILGSHCGVSPLPVDLLEEVNLDIYQPCLPHIFELFNRLKGNSSSHDGKDIDSFLERPWMSVFVQSVTEEYDRQYQLNKNMGFDLRITRETLRDPDSKYYPPTTSELNYFGYAESETYPYMRDIILDAVNNNTRLFLSHVTSSTHHPWNTPKSYDKKEYMGDLGSVDHSLMNDYLNTISYVDDWLGKVLGLIDEAGITNSTLVVMVGDHGQAFGEDSKVTGTYENGHISNFRVPIVFRHPHLPRVNVTANATSISILPTILDLLVQTHSLDENDTAIASSLIHEYQGQSLIRPFKNEQDGRSVWNMGLINAGASMLSVSAANVPYRLVLPFKEGFEYRFTHLEKDPGEVYPVEEWTIKELVRSVSKKYGTEAADWLRHAQKVGRWWVKEQKRIWDYRG</sequence>
<dbReference type="Pfam" id="PF00884">
    <property type="entry name" value="Sulfatase"/>
    <property type="match status" value="1"/>
</dbReference>
<organism evidence="3 4">
    <name type="scientific">Monascus purpureus</name>
    <name type="common">Red mold</name>
    <name type="synonym">Monascus anka</name>
    <dbReference type="NCBI Taxonomy" id="5098"/>
    <lineage>
        <taxon>Eukaryota</taxon>
        <taxon>Fungi</taxon>
        <taxon>Dikarya</taxon>
        <taxon>Ascomycota</taxon>
        <taxon>Pezizomycotina</taxon>
        <taxon>Eurotiomycetes</taxon>
        <taxon>Eurotiomycetidae</taxon>
        <taxon>Eurotiales</taxon>
        <taxon>Aspergillaceae</taxon>
        <taxon>Monascus</taxon>
    </lineage>
</organism>
<dbReference type="OrthoDB" id="96314at2759"/>